<evidence type="ECO:0000313" key="2">
    <source>
        <dbReference type="EMBL" id="MBT1071795.1"/>
    </source>
</evidence>
<reference evidence="2 3" key="1">
    <citation type="submission" date="2021-05" db="EMBL/GenBank/DDBJ databases">
        <title>The draft genome of Geobacter chapellei DSM 13688.</title>
        <authorList>
            <person name="Xu Z."/>
            <person name="Masuda Y."/>
            <person name="Itoh H."/>
            <person name="Senoo K."/>
        </authorList>
    </citation>
    <scope>NUCLEOTIDE SEQUENCE [LARGE SCALE GENOMIC DNA]</scope>
    <source>
        <strain evidence="2 3">DSM 13688</strain>
    </source>
</reference>
<dbReference type="PANTHER" id="PTHR30050">
    <property type="entry name" value="CHROMOSOMAL REPLICATION INITIATOR PROTEIN DNAA"/>
    <property type="match status" value="1"/>
</dbReference>
<dbReference type="RefSeq" id="WP_214297949.1">
    <property type="nucleotide sequence ID" value="NZ_JAHDYS010000006.1"/>
</dbReference>
<evidence type="ECO:0000259" key="1">
    <source>
        <dbReference type="SMART" id="SM00382"/>
    </source>
</evidence>
<dbReference type="InterPro" id="IPR055199">
    <property type="entry name" value="Hda_lid"/>
</dbReference>
<gene>
    <name evidence="2" type="ORF">KJB30_08370</name>
</gene>
<dbReference type="CDD" id="cd00009">
    <property type="entry name" value="AAA"/>
    <property type="match status" value="1"/>
</dbReference>
<accession>A0ABS5U815</accession>
<dbReference type="Pfam" id="PF00308">
    <property type="entry name" value="Bac_DnaA"/>
    <property type="match status" value="1"/>
</dbReference>
<keyword evidence="3" id="KW-1185">Reference proteome</keyword>
<dbReference type="Proteomes" id="UP000784128">
    <property type="component" value="Unassembled WGS sequence"/>
</dbReference>
<proteinExistence type="predicted"/>
<dbReference type="InterPro" id="IPR013317">
    <property type="entry name" value="DnaA_dom"/>
</dbReference>
<dbReference type="SUPFAM" id="SSF52540">
    <property type="entry name" value="P-loop containing nucleoside triphosphate hydrolases"/>
    <property type="match status" value="1"/>
</dbReference>
<sequence length="237" mass="26110">MQQILDFPKTSICTFDSFIVCDGSAAALQFARRVADPGDADNLLYLYGPSGSGKSHLLKAIGQALVAAGSGPVPILSCSDVLTVDDFFKQPLDVAALMVDDLHLLRDDPALRAGLWQLFNDFYSSGRILALAGLHHPRELPLLDDHLVSRLLWGLIARVDASDDTSRRMILKKIADDRQVRVPDDVVDYVLMTTSREVGDLIESFEALYRLSISKKRKITVSLAREANELNMNVGLE</sequence>
<protein>
    <submittedName>
        <fullName evidence="2">DnaA regulatory inactivator Hda</fullName>
    </submittedName>
</protein>
<comment type="caution">
    <text evidence="2">The sequence shown here is derived from an EMBL/GenBank/DDBJ whole genome shotgun (WGS) entry which is preliminary data.</text>
</comment>
<dbReference type="PANTHER" id="PTHR30050:SF2">
    <property type="entry name" value="CHROMOSOMAL REPLICATION INITIATOR PROTEIN DNAA"/>
    <property type="match status" value="1"/>
</dbReference>
<dbReference type="SMART" id="SM00382">
    <property type="entry name" value="AAA"/>
    <property type="match status" value="1"/>
</dbReference>
<dbReference type="InterPro" id="IPR003593">
    <property type="entry name" value="AAA+_ATPase"/>
</dbReference>
<evidence type="ECO:0000313" key="3">
    <source>
        <dbReference type="Proteomes" id="UP000784128"/>
    </source>
</evidence>
<dbReference type="EMBL" id="JAHDYS010000006">
    <property type="protein sequence ID" value="MBT1071795.1"/>
    <property type="molecule type" value="Genomic_DNA"/>
</dbReference>
<dbReference type="InterPro" id="IPR027417">
    <property type="entry name" value="P-loop_NTPase"/>
</dbReference>
<dbReference type="Gene3D" id="1.10.8.60">
    <property type="match status" value="1"/>
</dbReference>
<feature type="domain" description="AAA+ ATPase" evidence="1">
    <location>
        <begin position="40"/>
        <end position="217"/>
    </location>
</feature>
<dbReference type="Gene3D" id="3.40.50.300">
    <property type="entry name" value="P-loop containing nucleotide triphosphate hydrolases"/>
    <property type="match status" value="1"/>
</dbReference>
<name>A0ABS5U815_9BACT</name>
<organism evidence="2 3">
    <name type="scientific">Pelotalea chapellei</name>
    <dbReference type="NCBI Taxonomy" id="44671"/>
    <lineage>
        <taxon>Bacteria</taxon>
        <taxon>Pseudomonadati</taxon>
        <taxon>Thermodesulfobacteriota</taxon>
        <taxon>Desulfuromonadia</taxon>
        <taxon>Geobacterales</taxon>
        <taxon>Geobacteraceae</taxon>
        <taxon>Pelotalea</taxon>
    </lineage>
</organism>
<dbReference type="Pfam" id="PF22688">
    <property type="entry name" value="Hda_lid"/>
    <property type="match status" value="1"/>
</dbReference>